<feature type="transmembrane region" description="Helical" evidence="1">
    <location>
        <begin position="49"/>
        <end position="71"/>
    </location>
</feature>
<dbReference type="AlphaFoldDB" id="A0A1G9NV95"/>
<keyword evidence="3" id="KW-1185">Reference proteome</keyword>
<evidence type="ECO:0000256" key="1">
    <source>
        <dbReference type="SAM" id="Phobius"/>
    </source>
</evidence>
<feature type="transmembrane region" description="Helical" evidence="1">
    <location>
        <begin position="149"/>
        <end position="169"/>
    </location>
</feature>
<keyword evidence="1" id="KW-0812">Transmembrane</keyword>
<feature type="transmembrane region" description="Helical" evidence="1">
    <location>
        <begin position="116"/>
        <end position="137"/>
    </location>
</feature>
<sequence length="243" mass="28012">MKETISKRAEKIKFDKAGYYAIGLIALALLGFWPTYFSKFFDGTANFNFYFHFHFAMASLWIMLLIVQPILIKKKKLSIHRKIGKLSFIILPLFIVSVILLKHYRIDGIITEGLGASLWLQLKDLVIISIMFTIAMLNRHNMQIHARAMIATGVVFVEPTLGRFITLTLLPNPDFMLGLGITVAILYALIISLIIIERKQTNGRWVFPLLLGIFMIFHYLIFFQVSFHLWDSIATWFVKLPIT</sequence>
<feature type="transmembrane region" description="Helical" evidence="1">
    <location>
        <begin position="208"/>
        <end position="230"/>
    </location>
</feature>
<feature type="transmembrane region" description="Helical" evidence="1">
    <location>
        <begin position="83"/>
        <end position="104"/>
    </location>
</feature>
<reference evidence="2 3" key="1">
    <citation type="submission" date="2016-10" db="EMBL/GenBank/DDBJ databases">
        <authorList>
            <person name="de Groot N.N."/>
        </authorList>
    </citation>
    <scope>NUCLEOTIDE SEQUENCE [LARGE SCALE GENOMIC DNA]</scope>
    <source>
        <strain evidence="2 3">DSM 19886</strain>
    </source>
</reference>
<dbReference type="RefSeq" id="WP_089887906.1">
    <property type="nucleotide sequence ID" value="NZ_FNGV01000003.1"/>
</dbReference>
<dbReference type="EMBL" id="FNGV01000003">
    <property type="protein sequence ID" value="SDL90294.1"/>
    <property type="molecule type" value="Genomic_DNA"/>
</dbReference>
<accession>A0A1G9NV95</accession>
<keyword evidence="1" id="KW-1133">Transmembrane helix</keyword>
<evidence type="ECO:0000313" key="3">
    <source>
        <dbReference type="Proteomes" id="UP000199440"/>
    </source>
</evidence>
<organism evidence="2 3">
    <name type="scientific">Kriegella aquimaris</name>
    <dbReference type="NCBI Taxonomy" id="192904"/>
    <lineage>
        <taxon>Bacteria</taxon>
        <taxon>Pseudomonadati</taxon>
        <taxon>Bacteroidota</taxon>
        <taxon>Flavobacteriia</taxon>
        <taxon>Flavobacteriales</taxon>
        <taxon>Flavobacteriaceae</taxon>
        <taxon>Kriegella</taxon>
    </lineage>
</organism>
<keyword evidence="1" id="KW-0472">Membrane</keyword>
<feature type="transmembrane region" description="Helical" evidence="1">
    <location>
        <begin position="175"/>
        <end position="196"/>
    </location>
</feature>
<gene>
    <name evidence="2" type="ORF">SAMN04488514_103336</name>
</gene>
<dbReference type="Proteomes" id="UP000199440">
    <property type="component" value="Unassembled WGS sequence"/>
</dbReference>
<proteinExistence type="predicted"/>
<name>A0A1G9NV95_9FLAO</name>
<evidence type="ECO:0000313" key="2">
    <source>
        <dbReference type="EMBL" id="SDL90294.1"/>
    </source>
</evidence>
<feature type="transmembrane region" description="Helical" evidence="1">
    <location>
        <begin position="17"/>
        <end position="37"/>
    </location>
</feature>
<dbReference type="OrthoDB" id="822156at2"/>
<protein>
    <submittedName>
        <fullName evidence="2">Uncharacterized protein</fullName>
    </submittedName>
</protein>